<accession>A0A382YGP3</accession>
<proteinExistence type="predicted"/>
<protein>
    <submittedName>
        <fullName evidence="1">Uncharacterized protein</fullName>
    </submittedName>
</protein>
<organism evidence="1">
    <name type="scientific">marine metagenome</name>
    <dbReference type="NCBI Taxonomy" id="408172"/>
    <lineage>
        <taxon>unclassified sequences</taxon>
        <taxon>metagenomes</taxon>
        <taxon>ecological metagenomes</taxon>
    </lineage>
</organism>
<reference evidence="1" key="1">
    <citation type="submission" date="2018-05" db="EMBL/GenBank/DDBJ databases">
        <authorList>
            <person name="Lanie J.A."/>
            <person name="Ng W.-L."/>
            <person name="Kazmierczak K.M."/>
            <person name="Andrzejewski T.M."/>
            <person name="Davidsen T.M."/>
            <person name="Wayne K.J."/>
            <person name="Tettelin H."/>
            <person name="Glass J.I."/>
            <person name="Rusch D."/>
            <person name="Podicherti R."/>
            <person name="Tsui H.-C.T."/>
            <person name="Winkler M.E."/>
        </authorList>
    </citation>
    <scope>NUCLEOTIDE SEQUENCE</scope>
</reference>
<sequence>MRGSIKTTIIYTFSMSVLCAKESEDEIYLIRFDNIFNKV</sequence>
<evidence type="ECO:0000313" key="1">
    <source>
        <dbReference type="EMBL" id="SVD82487.1"/>
    </source>
</evidence>
<dbReference type="AlphaFoldDB" id="A0A382YGP3"/>
<dbReference type="EMBL" id="UINC01175717">
    <property type="protein sequence ID" value="SVD82487.1"/>
    <property type="molecule type" value="Genomic_DNA"/>
</dbReference>
<name>A0A382YGP3_9ZZZZ</name>
<gene>
    <name evidence="1" type="ORF">METZ01_LOCUS435341</name>
</gene>